<feature type="domain" description="Sulfatase N-terminal" evidence="4">
    <location>
        <begin position="27"/>
        <end position="395"/>
    </location>
</feature>
<dbReference type="OrthoDB" id="9765065at2"/>
<dbReference type="InterPro" id="IPR000917">
    <property type="entry name" value="Sulfatase_N"/>
</dbReference>
<dbReference type="SUPFAM" id="SSF53649">
    <property type="entry name" value="Alkaline phosphatase-like"/>
    <property type="match status" value="1"/>
</dbReference>
<protein>
    <submittedName>
        <fullName evidence="5">Arylsulfatase</fullName>
    </submittedName>
</protein>
<comment type="caution">
    <text evidence="5">The sequence shown here is derived from an EMBL/GenBank/DDBJ whole genome shotgun (WGS) entry which is preliminary data.</text>
</comment>
<dbReference type="CDD" id="cd16143">
    <property type="entry name" value="ARS_like"/>
    <property type="match status" value="1"/>
</dbReference>
<reference evidence="5 6" key="1">
    <citation type="submission" date="2018-05" db="EMBL/GenBank/DDBJ databases">
        <title>Marinilabilia rubrum sp. nov., isolated from saltern sediment.</title>
        <authorList>
            <person name="Zhang R."/>
        </authorList>
    </citation>
    <scope>NUCLEOTIDE SEQUENCE [LARGE SCALE GENOMIC DNA]</scope>
    <source>
        <strain evidence="5 6">WTE16</strain>
    </source>
</reference>
<dbReference type="PANTHER" id="PTHR43751:SF6">
    <property type="entry name" value="N-ACETYLGALACTOSAMINE-6-O-SULFATASE"/>
    <property type="match status" value="1"/>
</dbReference>
<evidence type="ECO:0000259" key="4">
    <source>
        <dbReference type="Pfam" id="PF00884"/>
    </source>
</evidence>
<dbReference type="Pfam" id="PF00884">
    <property type="entry name" value="Sulfatase"/>
    <property type="match status" value="1"/>
</dbReference>
<dbReference type="Gene3D" id="3.30.1120.10">
    <property type="match status" value="1"/>
</dbReference>
<keyword evidence="2" id="KW-0378">Hydrolase</keyword>
<dbReference type="AlphaFoldDB" id="A0A2U2BB91"/>
<dbReference type="EMBL" id="QEWP01000003">
    <property type="protein sequence ID" value="PWE00307.1"/>
    <property type="molecule type" value="Genomic_DNA"/>
</dbReference>
<evidence type="ECO:0000313" key="5">
    <source>
        <dbReference type="EMBL" id="PWE00307.1"/>
    </source>
</evidence>
<dbReference type="InterPro" id="IPR017850">
    <property type="entry name" value="Alkaline_phosphatase_core_sf"/>
</dbReference>
<dbReference type="InterPro" id="IPR052701">
    <property type="entry name" value="GAG_Ulvan_Degrading_Sulfatases"/>
</dbReference>
<dbReference type="PANTHER" id="PTHR43751">
    <property type="entry name" value="SULFATASE"/>
    <property type="match status" value="1"/>
</dbReference>
<evidence type="ECO:0000256" key="1">
    <source>
        <dbReference type="ARBA" id="ARBA00008779"/>
    </source>
</evidence>
<evidence type="ECO:0000256" key="2">
    <source>
        <dbReference type="ARBA" id="ARBA00022801"/>
    </source>
</evidence>
<sequence>MKNILTTILAVLLTWSAVDAQEKNTNPNIVIIYVDDLGYGDLSCYGATEVQTPNVDKLAAGGMRFTDGHCSAATCTPSRFSLLTGRYAFRDKAAILPGDAPMLIKTDMPTLPGMLKEIGYATAVVGKWHLGLGDGDVDWNGKVSPGPLEIGFDYSYLIPATGDRVPCVLVENHHVVGLDKKDPIEVNYKNKVGNDPTGLDNYDLLRYGADREHSKTIVNGVSRIGYMSGGNAARWRDETVPYQMLEKARAFIDKNQDKPFFLYFAFHDIHVPRLPDHRFDGATDMGVRGDAIVQMDWVTGQLIDHLEELGIDDNTLIVFSSDNGPVLDDGYADQARERIGNHKPAGPFRGGKYSAYEAGTRVPTITYWPGTIQPGTSDALMNHIDLYASIAALLNHPLKEKEAVDSENHLEAFLGRNHDGREVMLEEAFSYGLRMGNYKYIHPSKASAKNWINFVKGIDSGIVDYPELYDLSKDKRERKNLASENKKQLKKMQAELERIFNSEKTR</sequence>
<keyword evidence="6" id="KW-1185">Reference proteome</keyword>
<feature type="signal peptide" evidence="3">
    <location>
        <begin position="1"/>
        <end position="20"/>
    </location>
</feature>
<dbReference type="Gene3D" id="3.40.720.10">
    <property type="entry name" value="Alkaline Phosphatase, subunit A"/>
    <property type="match status" value="1"/>
</dbReference>
<comment type="similarity">
    <text evidence="1">Belongs to the sulfatase family.</text>
</comment>
<dbReference type="Proteomes" id="UP000244956">
    <property type="component" value="Unassembled WGS sequence"/>
</dbReference>
<dbReference type="InterPro" id="IPR024607">
    <property type="entry name" value="Sulfatase_CS"/>
</dbReference>
<dbReference type="GO" id="GO:0016787">
    <property type="term" value="F:hydrolase activity"/>
    <property type="evidence" value="ECO:0007669"/>
    <property type="project" value="UniProtKB-KW"/>
</dbReference>
<name>A0A2U2BB91_9BACT</name>
<proteinExistence type="inferred from homology"/>
<dbReference type="PROSITE" id="PS00149">
    <property type="entry name" value="SULFATASE_2"/>
    <property type="match status" value="1"/>
</dbReference>
<accession>A0A2U2BB91</accession>
<feature type="chain" id="PRO_5015787501" evidence="3">
    <location>
        <begin position="21"/>
        <end position="506"/>
    </location>
</feature>
<gene>
    <name evidence="5" type="ORF">DDZ16_05040</name>
</gene>
<evidence type="ECO:0000256" key="3">
    <source>
        <dbReference type="SAM" id="SignalP"/>
    </source>
</evidence>
<organism evidence="5 6">
    <name type="scientific">Marinilabilia rubra</name>
    <dbReference type="NCBI Taxonomy" id="2162893"/>
    <lineage>
        <taxon>Bacteria</taxon>
        <taxon>Pseudomonadati</taxon>
        <taxon>Bacteroidota</taxon>
        <taxon>Bacteroidia</taxon>
        <taxon>Marinilabiliales</taxon>
        <taxon>Marinilabiliaceae</taxon>
        <taxon>Marinilabilia</taxon>
    </lineage>
</organism>
<dbReference type="PROSITE" id="PS00523">
    <property type="entry name" value="SULFATASE_1"/>
    <property type="match status" value="1"/>
</dbReference>
<dbReference type="RefSeq" id="WP_109263347.1">
    <property type="nucleotide sequence ID" value="NZ_QEWP01000003.1"/>
</dbReference>
<keyword evidence="3" id="KW-0732">Signal</keyword>
<evidence type="ECO:0000313" key="6">
    <source>
        <dbReference type="Proteomes" id="UP000244956"/>
    </source>
</evidence>